<proteinExistence type="predicted"/>
<evidence type="ECO:0000313" key="1">
    <source>
        <dbReference type="EMBL" id="KAK4653401.1"/>
    </source>
</evidence>
<accession>A0ABR0GCG4</accession>
<evidence type="ECO:0000313" key="2">
    <source>
        <dbReference type="Proteomes" id="UP001323405"/>
    </source>
</evidence>
<dbReference type="RefSeq" id="XP_062742376.1">
    <property type="nucleotide sequence ID" value="XM_062883946.1"/>
</dbReference>
<gene>
    <name evidence="1" type="ORF">QC762_0083190</name>
</gene>
<protein>
    <submittedName>
        <fullName evidence="1">Uncharacterized protein</fullName>
    </submittedName>
</protein>
<dbReference type="EMBL" id="JAFFHA010000007">
    <property type="protein sequence ID" value="KAK4653401.1"/>
    <property type="molecule type" value="Genomic_DNA"/>
</dbReference>
<dbReference type="GeneID" id="87903683"/>
<sequence>MFAPPGYKSSYLWTARPTSEPTFKSESTTPIQAGKTEYMFKKRPYQFAATMLASLCPNLETPRGPDASLEHVPLLSSQQPDETEEGSILALELQPGRMGT</sequence>
<keyword evidence="2" id="KW-1185">Reference proteome</keyword>
<dbReference type="Proteomes" id="UP001323405">
    <property type="component" value="Unassembled WGS sequence"/>
</dbReference>
<name>A0ABR0GCG4_9PEZI</name>
<comment type="caution">
    <text evidence="1">The sequence shown here is derived from an EMBL/GenBank/DDBJ whole genome shotgun (WGS) entry which is preliminary data.</text>
</comment>
<reference evidence="1 2" key="1">
    <citation type="journal article" date="2023" name="bioRxiv">
        <title>High-quality genome assemblies of four members of thePodospora anserinaspecies complex.</title>
        <authorList>
            <person name="Ament-Velasquez S.L."/>
            <person name="Vogan A.A."/>
            <person name="Wallerman O."/>
            <person name="Hartmann F."/>
            <person name="Gautier V."/>
            <person name="Silar P."/>
            <person name="Giraud T."/>
            <person name="Johannesson H."/>
        </authorList>
    </citation>
    <scope>NUCLEOTIDE SEQUENCE [LARGE SCALE GENOMIC DNA]</scope>
    <source>
        <strain evidence="1 2">CBS 415.72m</strain>
    </source>
</reference>
<organism evidence="1 2">
    <name type="scientific">Podospora pseudocomata</name>
    <dbReference type="NCBI Taxonomy" id="2093779"/>
    <lineage>
        <taxon>Eukaryota</taxon>
        <taxon>Fungi</taxon>
        <taxon>Dikarya</taxon>
        <taxon>Ascomycota</taxon>
        <taxon>Pezizomycotina</taxon>
        <taxon>Sordariomycetes</taxon>
        <taxon>Sordariomycetidae</taxon>
        <taxon>Sordariales</taxon>
        <taxon>Podosporaceae</taxon>
        <taxon>Podospora</taxon>
    </lineage>
</organism>